<dbReference type="OrthoDB" id="10436263at2759"/>
<keyword evidence="2" id="KW-1185">Reference proteome</keyword>
<name>A0CQW1_PARTE</name>
<sequence>MDSEGTADISPSAGFGVTEATVTKRLYKGLIKFQEIQKNAVNEKERQNCCNKF</sequence>
<dbReference type="AlphaFoldDB" id="A0CQW1"/>
<protein>
    <recommendedName>
        <fullName evidence="3">HTH psq-type domain-containing protein</fullName>
    </recommendedName>
</protein>
<organism evidence="1 2">
    <name type="scientific">Paramecium tetraurelia</name>
    <dbReference type="NCBI Taxonomy" id="5888"/>
    <lineage>
        <taxon>Eukaryota</taxon>
        <taxon>Sar</taxon>
        <taxon>Alveolata</taxon>
        <taxon>Ciliophora</taxon>
        <taxon>Intramacronucleata</taxon>
        <taxon>Oligohymenophorea</taxon>
        <taxon>Peniculida</taxon>
        <taxon>Parameciidae</taxon>
        <taxon>Paramecium</taxon>
    </lineage>
</organism>
<proteinExistence type="predicted"/>
<dbReference type="GeneID" id="5026360"/>
<dbReference type="KEGG" id="ptm:GSPATT00009527001"/>
<dbReference type="EMBL" id="CT868141">
    <property type="protein sequence ID" value="CAK73178.1"/>
    <property type="molecule type" value="Genomic_DNA"/>
</dbReference>
<dbReference type="Proteomes" id="UP000000600">
    <property type="component" value="Unassembled WGS sequence"/>
</dbReference>
<accession>A0CQW1</accession>
<dbReference type="InParanoid" id="A0CQW1"/>
<reference evidence="1 2" key="1">
    <citation type="journal article" date="2006" name="Nature">
        <title>Global trends of whole-genome duplications revealed by the ciliate Paramecium tetraurelia.</title>
        <authorList>
            <consortium name="Genoscope"/>
            <person name="Aury J.-M."/>
            <person name="Jaillon O."/>
            <person name="Duret L."/>
            <person name="Noel B."/>
            <person name="Jubin C."/>
            <person name="Porcel B.M."/>
            <person name="Segurens B."/>
            <person name="Daubin V."/>
            <person name="Anthouard V."/>
            <person name="Aiach N."/>
            <person name="Arnaiz O."/>
            <person name="Billaut A."/>
            <person name="Beisson J."/>
            <person name="Blanc I."/>
            <person name="Bouhouche K."/>
            <person name="Camara F."/>
            <person name="Duharcourt S."/>
            <person name="Guigo R."/>
            <person name="Gogendeau D."/>
            <person name="Katinka M."/>
            <person name="Keller A.-M."/>
            <person name="Kissmehl R."/>
            <person name="Klotz C."/>
            <person name="Koll F."/>
            <person name="Le Moue A."/>
            <person name="Lepere C."/>
            <person name="Malinsky S."/>
            <person name="Nowacki M."/>
            <person name="Nowak J.K."/>
            <person name="Plattner H."/>
            <person name="Poulain J."/>
            <person name="Ruiz F."/>
            <person name="Serrano V."/>
            <person name="Zagulski M."/>
            <person name="Dessen P."/>
            <person name="Betermier M."/>
            <person name="Weissenbach J."/>
            <person name="Scarpelli C."/>
            <person name="Schachter V."/>
            <person name="Sperling L."/>
            <person name="Meyer E."/>
            <person name="Cohen J."/>
            <person name="Wincker P."/>
        </authorList>
    </citation>
    <scope>NUCLEOTIDE SEQUENCE [LARGE SCALE GENOMIC DNA]</scope>
    <source>
        <strain evidence="1 2">Stock d4-2</strain>
    </source>
</reference>
<evidence type="ECO:0008006" key="3">
    <source>
        <dbReference type="Google" id="ProtNLM"/>
    </source>
</evidence>
<evidence type="ECO:0000313" key="2">
    <source>
        <dbReference type="Proteomes" id="UP000000600"/>
    </source>
</evidence>
<dbReference type="RefSeq" id="XP_001440575.1">
    <property type="nucleotide sequence ID" value="XM_001440538.1"/>
</dbReference>
<dbReference type="HOGENOM" id="CLU_3072822_0_0_1"/>
<gene>
    <name evidence="1" type="ORF">GSPATT00009527001</name>
</gene>
<evidence type="ECO:0000313" key="1">
    <source>
        <dbReference type="EMBL" id="CAK73178.1"/>
    </source>
</evidence>